<protein>
    <submittedName>
        <fullName evidence="1">Uncharacterized protein</fullName>
    </submittedName>
</protein>
<name>A0A7D5QHF5_9EURY</name>
<organism evidence="1 2">
    <name type="scientific">Halorarum salinum</name>
    <dbReference type="NCBI Taxonomy" id="2743089"/>
    <lineage>
        <taxon>Archaea</taxon>
        <taxon>Methanobacteriati</taxon>
        <taxon>Methanobacteriota</taxon>
        <taxon>Stenosarchaea group</taxon>
        <taxon>Halobacteria</taxon>
        <taxon>Halobacteriales</taxon>
        <taxon>Haloferacaceae</taxon>
        <taxon>Halorarum</taxon>
    </lineage>
</organism>
<dbReference type="GeneID" id="56038683"/>
<gene>
    <name evidence="1" type="ORF">HUG12_14450</name>
</gene>
<keyword evidence="2" id="KW-1185">Reference proteome</keyword>
<dbReference type="EMBL" id="CP058579">
    <property type="protein sequence ID" value="QLG62863.1"/>
    <property type="molecule type" value="Genomic_DNA"/>
</dbReference>
<proteinExistence type="predicted"/>
<dbReference type="KEGG" id="halu:HUG12_14450"/>
<accession>A0A7D5QHF5</accession>
<sequence length="47" mass="5319">MTEQVREHLQRALDAAVTSDADLDEAEEAFDEFKGRIDDLRVVRGEA</sequence>
<reference evidence="1 2" key="1">
    <citation type="submission" date="2020-06" db="EMBL/GenBank/DDBJ databases">
        <title>NJ-3-1, isolated from saline soil.</title>
        <authorList>
            <person name="Cui H.L."/>
            <person name="Shi X."/>
        </authorList>
    </citation>
    <scope>NUCLEOTIDE SEQUENCE [LARGE SCALE GENOMIC DNA]</scope>
    <source>
        <strain evidence="1 2">NJ-3-1</strain>
    </source>
</reference>
<dbReference type="RefSeq" id="WP_179269448.1">
    <property type="nucleotide sequence ID" value="NZ_CP058579.1"/>
</dbReference>
<dbReference type="AlphaFoldDB" id="A0A7D5QHF5"/>
<dbReference type="Proteomes" id="UP000509626">
    <property type="component" value="Chromosome"/>
</dbReference>
<evidence type="ECO:0000313" key="2">
    <source>
        <dbReference type="Proteomes" id="UP000509626"/>
    </source>
</evidence>
<evidence type="ECO:0000313" key="1">
    <source>
        <dbReference type="EMBL" id="QLG62863.1"/>
    </source>
</evidence>